<evidence type="ECO:0000256" key="3">
    <source>
        <dbReference type="ARBA" id="ARBA00022692"/>
    </source>
</evidence>
<protein>
    <submittedName>
        <fullName evidence="15">ATP-binding cassette permease mdl1</fullName>
    </submittedName>
</protein>
<evidence type="ECO:0000256" key="11">
    <source>
        <dbReference type="SAM" id="MobiDB-lite"/>
    </source>
</evidence>
<comment type="subcellular location">
    <subcellularLocation>
        <location evidence="1">Membrane</location>
        <topology evidence="1">Multi-pass membrane protein</topology>
    </subcellularLocation>
</comment>
<keyword evidence="3 12" id="KW-0812">Transmembrane</keyword>
<keyword evidence="6 15" id="KW-0067">ATP-binding</keyword>
<dbReference type="AlphaFoldDB" id="A0A9W8AXK7"/>
<dbReference type="InterPro" id="IPR011527">
    <property type="entry name" value="ABC1_TM_dom"/>
</dbReference>
<dbReference type="PROSITE" id="PS50893">
    <property type="entry name" value="ABC_TRANSPORTER_2"/>
    <property type="match status" value="1"/>
</dbReference>
<dbReference type="Gene3D" id="1.20.1560.10">
    <property type="entry name" value="ABC transporter type 1, transmembrane domain"/>
    <property type="match status" value="1"/>
</dbReference>
<comment type="caution">
    <text evidence="15">The sequence shown here is derived from an EMBL/GenBank/DDBJ whole genome shotgun (WGS) entry which is preliminary data.</text>
</comment>
<dbReference type="Pfam" id="PF00664">
    <property type="entry name" value="ABC_membrane"/>
    <property type="match status" value="1"/>
</dbReference>
<dbReference type="InterPro" id="IPR039421">
    <property type="entry name" value="Type_1_exporter"/>
</dbReference>
<evidence type="ECO:0000313" key="15">
    <source>
        <dbReference type="EMBL" id="KAJ1973269.1"/>
    </source>
</evidence>
<dbReference type="FunFam" id="3.40.50.300:FF:000218">
    <property type="entry name" value="Multidrug ABC transporter ATP-binding protein"/>
    <property type="match status" value="1"/>
</dbReference>
<evidence type="ECO:0000256" key="10">
    <source>
        <dbReference type="ARBA" id="ARBA00023136"/>
    </source>
</evidence>
<evidence type="ECO:0000256" key="6">
    <source>
        <dbReference type="ARBA" id="ARBA00022840"/>
    </source>
</evidence>
<organism evidence="15 16">
    <name type="scientific">Dimargaris verticillata</name>
    <dbReference type="NCBI Taxonomy" id="2761393"/>
    <lineage>
        <taxon>Eukaryota</taxon>
        <taxon>Fungi</taxon>
        <taxon>Fungi incertae sedis</taxon>
        <taxon>Zoopagomycota</taxon>
        <taxon>Kickxellomycotina</taxon>
        <taxon>Dimargaritomycetes</taxon>
        <taxon>Dimargaritales</taxon>
        <taxon>Dimargaritaceae</taxon>
        <taxon>Dimargaris</taxon>
    </lineage>
</organism>
<dbReference type="SUPFAM" id="SSF90123">
    <property type="entry name" value="ABC transporter transmembrane region"/>
    <property type="match status" value="1"/>
</dbReference>
<evidence type="ECO:0000256" key="8">
    <source>
        <dbReference type="ARBA" id="ARBA00022989"/>
    </source>
</evidence>
<feature type="transmembrane region" description="Helical" evidence="12">
    <location>
        <begin position="276"/>
        <end position="294"/>
    </location>
</feature>
<evidence type="ECO:0000256" key="4">
    <source>
        <dbReference type="ARBA" id="ARBA00022741"/>
    </source>
</evidence>
<evidence type="ECO:0000313" key="16">
    <source>
        <dbReference type="Proteomes" id="UP001151582"/>
    </source>
</evidence>
<evidence type="ECO:0000256" key="1">
    <source>
        <dbReference type="ARBA" id="ARBA00004141"/>
    </source>
</evidence>
<proteinExistence type="inferred from homology"/>
<name>A0A9W8AXK7_9FUNG</name>
<evidence type="ECO:0000256" key="2">
    <source>
        <dbReference type="ARBA" id="ARBA00005580"/>
    </source>
</evidence>
<evidence type="ECO:0000259" key="14">
    <source>
        <dbReference type="PROSITE" id="PS50929"/>
    </source>
</evidence>
<dbReference type="InterPro" id="IPR003439">
    <property type="entry name" value="ABC_transporter-like_ATP-bd"/>
</dbReference>
<gene>
    <name evidence="15" type="primary">MDL1</name>
    <name evidence="15" type="ORF">H4R34_005135</name>
</gene>
<dbReference type="OrthoDB" id="6500128at2759"/>
<dbReference type="GO" id="GO:0005743">
    <property type="term" value="C:mitochondrial inner membrane"/>
    <property type="evidence" value="ECO:0007669"/>
    <property type="project" value="TreeGrafter"/>
</dbReference>
<feature type="transmembrane region" description="Helical" evidence="12">
    <location>
        <begin position="126"/>
        <end position="150"/>
    </location>
</feature>
<keyword evidence="16" id="KW-1185">Reference proteome</keyword>
<keyword evidence="9" id="KW-0496">Mitochondrion</keyword>
<keyword evidence="7" id="KW-0809">Transit peptide</keyword>
<evidence type="ECO:0000256" key="5">
    <source>
        <dbReference type="ARBA" id="ARBA00022792"/>
    </source>
</evidence>
<sequence length="691" mass="74711">PITACMHAVLRIRSAKWQLPRSRLHCAARWQGPGLRRAVIPPLGHPNATRSFGFLARFLGRGQVKPITKAPSADHHSTGAHGSHTASPILQSMSPTPPPTTDEQAAPVPASRPALGRLLRLARPEYMLLGGAVALLLVSSAVTMAVPFAMGKVIDIVAASSAPLPFGWTKSQFFTALASVFIVGGIANAGRVMLIRTAGERLIMRLRDRLYSALVRQDLAFFDHHRTGDLISRLANDTTVVGRSLSNNVSDGLRSLVAASAGLSMMVYMSPTLTGIMLAIVPPISLAAVVYGRFIRNLSHRTQDALGQTTKVAEERLGNIRTVQAFGMEPTESQLYRNLIDSVYQLAKAEAIFSGLFFGGAGLSGNLAIMAVLGVGGNMVAQQLLTIGELTSFLLYTAYVGSSLSGLTSFYSEIMKGLGASYRIFSLLDYPPLIQSGQPGVMPAEVRGDIAFNQVQFAYPSRSRAPIFDDLTFNISAGTVVGIAGASGSGKSSIASLLFRFYDPQRGTIAIDGVPLRDLDLRWWRKQIALVSQEPVLFAGTIAENVAYGLETPVKEAQVLRALDQANCQFVHELPDGVHTFVGERGISLSGGQKQRVAIARALIKDPRVLIFDEATSALDSENEYLMKEALEQLTRGRTVFTIAHRLSTLKSSDLILCLDHGRVVEMGQFAALMAQPDGYFRRLMEYQTHH</sequence>
<keyword evidence="4" id="KW-0547">Nucleotide-binding</keyword>
<evidence type="ECO:0000259" key="13">
    <source>
        <dbReference type="PROSITE" id="PS50893"/>
    </source>
</evidence>
<dbReference type="PANTHER" id="PTHR43394:SF1">
    <property type="entry name" value="ATP-BINDING CASSETTE SUB-FAMILY B MEMBER 10, MITOCHONDRIAL"/>
    <property type="match status" value="1"/>
</dbReference>
<keyword evidence="10 12" id="KW-0472">Membrane</keyword>
<dbReference type="PROSITE" id="PS50929">
    <property type="entry name" value="ABC_TM1F"/>
    <property type="match status" value="1"/>
</dbReference>
<feature type="transmembrane region" description="Helical" evidence="12">
    <location>
        <begin position="351"/>
        <end position="373"/>
    </location>
</feature>
<feature type="region of interest" description="Disordered" evidence="11">
    <location>
        <begin position="67"/>
        <end position="109"/>
    </location>
</feature>
<dbReference type="Proteomes" id="UP001151582">
    <property type="component" value="Unassembled WGS sequence"/>
</dbReference>
<dbReference type="EMBL" id="JANBQB010000859">
    <property type="protein sequence ID" value="KAJ1973269.1"/>
    <property type="molecule type" value="Genomic_DNA"/>
</dbReference>
<dbReference type="GO" id="GO:0016887">
    <property type="term" value="F:ATP hydrolysis activity"/>
    <property type="evidence" value="ECO:0007669"/>
    <property type="project" value="InterPro"/>
</dbReference>
<dbReference type="InterPro" id="IPR027417">
    <property type="entry name" value="P-loop_NTPase"/>
</dbReference>
<reference evidence="15" key="1">
    <citation type="submission" date="2022-07" db="EMBL/GenBank/DDBJ databases">
        <title>Phylogenomic reconstructions and comparative analyses of Kickxellomycotina fungi.</title>
        <authorList>
            <person name="Reynolds N.K."/>
            <person name="Stajich J.E."/>
            <person name="Barry K."/>
            <person name="Grigoriev I.V."/>
            <person name="Crous P."/>
            <person name="Smith M.E."/>
        </authorList>
    </citation>
    <scope>NUCLEOTIDE SEQUENCE</scope>
    <source>
        <strain evidence="15">RSA 567</strain>
    </source>
</reference>
<dbReference type="Pfam" id="PF00005">
    <property type="entry name" value="ABC_tran"/>
    <property type="match status" value="1"/>
</dbReference>
<evidence type="ECO:0000256" key="9">
    <source>
        <dbReference type="ARBA" id="ARBA00023128"/>
    </source>
</evidence>
<dbReference type="CDD" id="cd18573">
    <property type="entry name" value="ABC_6TM_ABCB10_like"/>
    <property type="match status" value="1"/>
</dbReference>
<feature type="non-terminal residue" evidence="15">
    <location>
        <position position="1"/>
    </location>
</feature>
<dbReference type="SUPFAM" id="SSF52540">
    <property type="entry name" value="P-loop containing nucleoside triphosphate hydrolases"/>
    <property type="match status" value="1"/>
</dbReference>
<feature type="domain" description="ABC transporter" evidence="13">
    <location>
        <begin position="450"/>
        <end position="686"/>
    </location>
</feature>
<dbReference type="FunFam" id="1.20.1560.10:FF:000048">
    <property type="entry name" value="ATP-binding cassette sub-family B member 10, mitochondrial"/>
    <property type="match status" value="1"/>
</dbReference>
<evidence type="ECO:0000256" key="12">
    <source>
        <dbReference type="SAM" id="Phobius"/>
    </source>
</evidence>
<feature type="transmembrane region" description="Helical" evidence="12">
    <location>
        <begin position="393"/>
        <end position="414"/>
    </location>
</feature>
<keyword evidence="8 12" id="KW-1133">Transmembrane helix</keyword>
<feature type="domain" description="ABC transmembrane type-1" evidence="14">
    <location>
        <begin position="131"/>
        <end position="416"/>
    </location>
</feature>
<dbReference type="InterPro" id="IPR017871">
    <property type="entry name" value="ABC_transporter-like_CS"/>
</dbReference>
<feature type="compositionally biased region" description="Polar residues" evidence="11">
    <location>
        <begin position="84"/>
        <end position="94"/>
    </location>
</feature>
<dbReference type="PIRSF" id="PIRSF002773">
    <property type="entry name" value="ABC_prm/ATPase_B"/>
    <property type="match status" value="1"/>
</dbReference>
<dbReference type="PANTHER" id="PTHR43394">
    <property type="entry name" value="ATP-DEPENDENT PERMEASE MDL1, MITOCHONDRIAL"/>
    <property type="match status" value="1"/>
</dbReference>
<comment type="similarity">
    <text evidence="2">Belongs to the ABC transporter superfamily. ABCB family. Mitochondrial peptide exporter (TC 3.A.1.212) subfamily.</text>
</comment>
<dbReference type="SMART" id="SM00382">
    <property type="entry name" value="AAA"/>
    <property type="match status" value="1"/>
</dbReference>
<dbReference type="GO" id="GO:0005524">
    <property type="term" value="F:ATP binding"/>
    <property type="evidence" value="ECO:0007669"/>
    <property type="project" value="UniProtKB-KW"/>
</dbReference>
<dbReference type="GO" id="GO:0015421">
    <property type="term" value="F:ABC-type oligopeptide transporter activity"/>
    <property type="evidence" value="ECO:0007669"/>
    <property type="project" value="TreeGrafter"/>
</dbReference>
<dbReference type="GO" id="GO:0090374">
    <property type="term" value="P:oligopeptide export from mitochondrion"/>
    <property type="evidence" value="ECO:0007669"/>
    <property type="project" value="TreeGrafter"/>
</dbReference>
<dbReference type="InterPro" id="IPR036640">
    <property type="entry name" value="ABC1_TM_sf"/>
</dbReference>
<feature type="transmembrane region" description="Helical" evidence="12">
    <location>
        <begin position="173"/>
        <end position="194"/>
    </location>
</feature>
<dbReference type="PROSITE" id="PS00211">
    <property type="entry name" value="ABC_TRANSPORTER_1"/>
    <property type="match status" value="1"/>
</dbReference>
<dbReference type="Gene3D" id="3.40.50.300">
    <property type="entry name" value="P-loop containing nucleotide triphosphate hydrolases"/>
    <property type="match status" value="1"/>
</dbReference>
<dbReference type="InterPro" id="IPR003593">
    <property type="entry name" value="AAA+_ATPase"/>
</dbReference>
<accession>A0A9W8AXK7</accession>
<keyword evidence="5" id="KW-0999">Mitochondrion inner membrane</keyword>
<evidence type="ECO:0000256" key="7">
    <source>
        <dbReference type="ARBA" id="ARBA00022946"/>
    </source>
</evidence>